<organism evidence="1 2">
    <name type="scientific">Bacillus thuringiensis</name>
    <dbReference type="NCBI Taxonomy" id="1428"/>
    <lineage>
        <taxon>Bacteria</taxon>
        <taxon>Bacillati</taxon>
        <taxon>Bacillota</taxon>
        <taxon>Bacilli</taxon>
        <taxon>Bacillales</taxon>
        <taxon>Bacillaceae</taxon>
        <taxon>Bacillus</taxon>
        <taxon>Bacillus cereus group</taxon>
    </lineage>
</organism>
<name>A0A4R4AUX4_BACTU</name>
<proteinExistence type="predicted"/>
<reference evidence="1 2" key="1">
    <citation type="submission" date="2019-03" db="EMBL/GenBank/DDBJ databases">
        <title>Above-ground endophytic microbial communities from plants in different locations in the United States.</title>
        <authorList>
            <person name="Frank C."/>
        </authorList>
    </citation>
    <scope>NUCLEOTIDE SEQUENCE [LARGE SCALE GENOMIC DNA]</scope>
    <source>
        <strain evidence="1 2">LP_2_YM</strain>
    </source>
</reference>
<evidence type="ECO:0000313" key="2">
    <source>
        <dbReference type="Proteomes" id="UP000295285"/>
    </source>
</evidence>
<comment type="caution">
    <text evidence="1">The sequence shown here is derived from an EMBL/GenBank/DDBJ whole genome shotgun (WGS) entry which is preliminary data.</text>
</comment>
<dbReference type="Proteomes" id="UP000295285">
    <property type="component" value="Unassembled WGS sequence"/>
</dbReference>
<dbReference type="EMBL" id="SMDG01000045">
    <property type="protein sequence ID" value="TCW43948.1"/>
    <property type="molecule type" value="Genomic_DNA"/>
</dbReference>
<dbReference type="AlphaFoldDB" id="A0A4R4AUX4"/>
<evidence type="ECO:0000313" key="1">
    <source>
        <dbReference type="EMBL" id="TCW43948.1"/>
    </source>
</evidence>
<accession>A0A4R4AUX4</accession>
<sequence>MLTDGNRALKVPDYQRNFSWTKEELSQFIEDKNYIQVNGLEFYNLKSTKVNETPIDIRNNYINYIETTLKNGNTYDIAVYGTSSSAKII</sequence>
<gene>
    <name evidence="1" type="ORF">EC910_1456</name>
</gene>
<protein>
    <submittedName>
        <fullName evidence="1">Uncharacterized protein DUF262</fullName>
    </submittedName>
</protein>